<evidence type="ECO:0000259" key="4">
    <source>
        <dbReference type="PROSITE" id="PS50113"/>
    </source>
</evidence>
<feature type="domain" description="PAC" evidence="4">
    <location>
        <begin position="515"/>
        <end position="566"/>
    </location>
</feature>
<feature type="transmembrane region" description="Helical" evidence="2">
    <location>
        <begin position="108"/>
        <end position="125"/>
    </location>
</feature>
<dbReference type="NCBIfam" id="TIGR00229">
    <property type="entry name" value="sensory_box"/>
    <property type="match status" value="1"/>
</dbReference>
<dbReference type="Pfam" id="PF08448">
    <property type="entry name" value="PAS_4"/>
    <property type="match status" value="1"/>
</dbReference>
<keyword evidence="2" id="KW-1133">Transmembrane helix</keyword>
<evidence type="ECO:0008006" key="9">
    <source>
        <dbReference type="Google" id="ProtNLM"/>
    </source>
</evidence>
<dbReference type="InterPro" id="IPR001633">
    <property type="entry name" value="EAL_dom"/>
</dbReference>
<dbReference type="InterPro" id="IPR000160">
    <property type="entry name" value="GGDEF_dom"/>
</dbReference>
<feature type="domain" description="GGDEF" evidence="6">
    <location>
        <begin position="598"/>
        <end position="733"/>
    </location>
</feature>
<dbReference type="InterPro" id="IPR035965">
    <property type="entry name" value="PAS-like_dom_sf"/>
</dbReference>
<dbReference type="InterPro" id="IPR000700">
    <property type="entry name" value="PAS-assoc_C"/>
</dbReference>
<dbReference type="InterPro" id="IPR043128">
    <property type="entry name" value="Rev_trsase/Diguanyl_cyclase"/>
</dbReference>
<dbReference type="Gene3D" id="3.20.20.450">
    <property type="entry name" value="EAL domain"/>
    <property type="match status" value="1"/>
</dbReference>
<sequence length="1056" mass="113874">MALASAYYVFPGHHLALWSPLGFLASLAVLAGVWLNRPTRRWAWVILSLALLAFITGDTLYNVYVDVLGRENPYPSISDAFYLLTYPLFAAGLILVQSRAAWRDRDGLLDALIITTGVGFLSWAYLIEPYVHDESLSLVQKMVSVAYPLGDVLVLVILIRLVGNGGMRVVAVQLLSLGAIGLLTADVFYGLIQLHGSWATNGPVDIGWIVFYISWGAAALHPSMTGIGEVTPAPSADLPRRRLVLLALASLLSPLVLMIEAARGAVRDAGTAAGFSVVMFLLVLLRLESVLAVHRQSIARERALRAAAMDIGGATDHEQLYLAIVRSARRLRPPSSPARAELHLCEAGELSEVAAYGDITMASSRIGRRPVLFSGPVQVERGEGWVRFSALFNAGPDAVLSLTSRSVPDETADALKAIAAQAAVAVESARLADDLQRQRSDTHFRTLVQNASDVILITDANGLLRYVSPSAERILGLPSAEVTGRPIHDFLHPLDRPGFSDVLAAVSTDLETDRAAADWRLVHLDGTYHAYEALFSNLLNDATVEGIVLTLRDVTERRNLEQELIHQAFHDPLTGLANRALFRERVKQALDRQSATGLVVAALLIDLDDFKLVNDTRGHAVGDDLLVCVAAEITAALRLEGTAARLGGDEFAILIETDDPQEVRDTADRLLSALTRPLLVRGDLTQVGACIGTAVSSPDQEEALDSVELLRRADLALYAGKEHGKNCVVEFRPDLHTQMMQRAGMRTALQQALELDEFILVYQPIVTLETGQLVGVEALIRWNHPTNGLVLPQEFIALAEENGLIVPIGAWVLDTACRQMGLWAEQFPGNALRMNVNVSGRQIEEPGFAALVQDSLSQNDVPADRLVLEITEGVLLGEDTAVVNSLRVVRELGVTIALDDFGTGYSSLGYLPRLPVDLLKIDRSFVMGLSSDRANDGTPARTVVALAQHLGVAVVAEGIETMSQRAELQRLGCRLGQGYLFSPPLPPSRLAALLASSPDGTLPFSSALSDLPRQSGSPASPTFDGGVRKTGKVAGEGRDAWEDGSTPGVQIPKDLV</sequence>
<dbReference type="PROSITE" id="PS50887">
    <property type="entry name" value="GGDEF"/>
    <property type="match status" value="1"/>
</dbReference>
<dbReference type="SUPFAM" id="SSF141868">
    <property type="entry name" value="EAL domain-like"/>
    <property type="match status" value="1"/>
</dbReference>
<dbReference type="PROSITE" id="PS50883">
    <property type="entry name" value="EAL"/>
    <property type="match status" value="1"/>
</dbReference>
<keyword evidence="2" id="KW-0812">Transmembrane</keyword>
<dbReference type="PANTHER" id="PTHR44757:SF2">
    <property type="entry name" value="BIOFILM ARCHITECTURE MAINTENANCE PROTEIN MBAA"/>
    <property type="match status" value="1"/>
</dbReference>
<dbReference type="CDD" id="cd01948">
    <property type="entry name" value="EAL"/>
    <property type="match status" value="1"/>
</dbReference>
<dbReference type="RefSeq" id="WP_231484382.1">
    <property type="nucleotide sequence ID" value="NZ_BAAAZO010000010.1"/>
</dbReference>
<name>A0ABP7ACQ0_9ACTN</name>
<reference evidence="8" key="1">
    <citation type="journal article" date="2019" name="Int. J. Syst. Evol. Microbiol.">
        <title>The Global Catalogue of Microorganisms (GCM) 10K type strain sequencing project: providing services to taxonomists for standard genome sequencing and annotation.</title>
        <authorList>
            <consortium name="The Broad Institute Genomics Platform"/>
            <consortium name="The Broad Institute Genome Sequencing Center for Infectious Disease"/>
            <person name="Wu L."/>
            <person name="Ma J."/>
        </authorList>
    </citation>
    <scope>NUCLEOTIDE SEQUENCE [LARGE SCALE GENOMIC DNA]</scope>
    <source>
        <strain evidence="8">JCM 16902</strain>
    </source>
</reference>
<dbReference type="InterPro" id="IPR013656">
    <property type="entry name" value="PAS_4"/>
</dbReference>
<dbReference type="PANTHER" id="PTHR44757">
    <property type="entry name" value="DIGUANYLATE CYCLASE DGCP"/>
    <property type="match status" value="1"/>
</dbReference>
<dbReference type="SUPFAM" id="SSF55073">
    <property type="entry name" value="Nucleotide cyclase"/>
    <property type="match status" value="1"/>
</dbReference>
<keyword evidence="8" id="KW-1185">Reference proteome</keyword>
<gene>
    <name evidence="7" type="ORF">GCM10022223_53890</name>
</gene>
<dbReference type="NCBIfam" id="TIGR00254">
    <property type="entry name" value="GGDEF"/>
    <property type="match status" value="1"/>
</dbReference>
<dbReference type="Pfam" id="PF00563">
    <property type="entry name" value="EAL"/>
    <property type="match status" value="1"/>
</dbReference>
<feature type="transmembrane region" description="Helical" evidence="2">
    <location>
        <begin position="76"/>
        <end position="96"/>
    </location>
</feature>
<dbReference type="PROSITE" id="PS50112">
    <property type="entry name" value="PAS"/>
    <property type="match status" value="1"/>
</dbReference>
<evidence type="ECO:0000259" key="5">
    <source>
        <dbReference type="PROSITE" id="PS50883"/>
    </source>
</evidence>
<dbReference type="CDD" id="cd00130">
    <property type="entry name" value="PAS"/>
    <property type="match status" value="1"/>
</dbReference>
<dbReference type="CDD" id="cd01949">
    <property type="entry name" value="GGDEF"/>
    <property type="match status" value="1"/>
</dbReference>
<dbReference type="Proteomes" id="UP001501074">
    <property type="component" value="Unassembled WGS sequence"/>
</dbReference>
<dbReference type="Gene3D" id="3.30.70.270">
    <property type="match status" value="1"/>
</dbReference>
<proteinExistence type="predicted"/>
<evidence type="ECO:0000259" key="6">
    <source>
        <dbReference type="PROSITE" id="PS50887"/>
    </source>
</evidence>
<feature type="transmembrane region" description="Helical" evidence="2">
    <location>
        <begin position="145"/>
        <end position="163"/>
    </location>
</feature>
<feature type="domain" description="EAL" evidence="5">
    <location>
        <begin position="742"/>
        <end position="998"/>
    </location>
</feature>
<comment type="caution">
    <text evidence="7">The sequence shown here is derived from an EMBL/GenBank/DDBJ whole genome shotgun (WGS) entry which is preliminary data.</text>
</comment>
<feature type="transmembrane region" description="Helical" evidence="2">
    <location>
        <begin position="204"/>
        <end position="222"/>
    </location>
</feature>
<dbReference type="SMART" id="SM00052">
    <property type="entry name" value="EAL"/>
    <property type="match status" value="1"/>
</dbReference>
<feature type="domain" description="PAS" evidence="3">
    <location>
        <begin position="440"/>
        <end position="513"/>
    </location>
</feature>
<evidence type="ECO:0000313" key="8">
    <source>
        <dbReference type="Proteomes" id="UP001501074"/>
    </source>
</evidence>
<evidence type="ECO:0000313" key="7">
    <source>
        <dbReference type="EMBL" id="GAA3629507.1"/>
    </source>
</evidence>
<dbReference type="Pfam" id="PF00990">
    <property type="entry name" value="GGDEF"/>
    <property type="match status" value="1"/>
</dbReference>
<dbReference type="SUPFAM" id="SSF55785">
    <property type="entry name" value="PYP-like sensor domain (PAS domain)"/>
    <property type="match status" value="1"/>
</dbReference>
<organism evidence="7 8">
    <name type="scientific">Kineosporia mesophila</name>
    <dbReference type="NCBI Taxonomy" id="566012"/>
    <lineage>
        <taxon>Bacteria</taxon>
        <taxon>Bacillati</taxon>
        <taxon>Actinomycetota</taxon>
        <taxon>Actinomycetes</taxon>
        <taxon>Kineosporiales</taxon>
        <taxon>Kineosporiaceae</taxon>
        <taxon>Kineosporia</taxon>
    </lineage>
</organism>
<dbReference type="SMART" id="SM00091">
    <property type="entry name" value="PAS"/>
    <property type="match status" value="1"/>
</dbReference>
<dbReference type="Gene3D" id="3.30.450.20">
    <property type="entry name" value="PAS domain"/>
    <property type="match status" value="1"/>
</dbReference>
<dbReference type="EMBL" id="BAAAZO010000010">
    <property type="protein sequence ID" value="GAA3629507.1"/>
    <property type="molecule type" value="Genomic_DNA"/>
</dbReference>
<feature type="transmembrane region" description="Helical" evidence="2">
    <location>
        <begin position="170"/>
        <end position="192"/>
    </location>
</feature>
<feature type="transmembrane region" description="Helical" evidence="2">
    <location>
        <begin position="243"/>
        <end position="266"/>
    </location>
</feature>
<evidence type="ECO:0000259" key="3">
    <source>
        <dbReference type="PROSITE" id="PS50112"/>
    </source>
</evidence>
<protein>
    <recommendedName>
        <fullName evidence="9">Diguanylate cyclase/phosphodiesterase with PAS/PAC sensor(S)</fullName>
    </recommendedName>
</protein>
<dbReference type="PROSITE" id="PS50113">
    <property type="entry name" value="PAC"/>
    <property type="match status" value="1"/>
</dbReference>
<feature type="compositionally biased region" description="Polar residues" evidence="1">
    <location>
        <begin position="1005"/>
        <end position="1020"/>
    </location>
</feature>
<evidence type="ECO:0000256" key="1">
    <source>
        <dbReference type="SAM" id="MobiDB-lite"/>
    </source>
</evidence>
<feature type="transmembrane region" description="Helical" evidence="2">
    <location>
        <begin position="42"/>
        <end position="64"/>
    </location>
</feature>
<accession>A0ABP7ACQ0</accession>
<dbReference type="InterPro" id="IPR052155">
    <property type="entry name" value="Biofilm_reg_signaling"/>
</dbReference>
<keyword evidence="2" id="KW-0472">Membrane</keyword>
<feature type="transmembrane region" description="Helical" evidence="2">
    <location>
        <begin position="15"/>
        <end position="35"/>
    </location>
</feature>
<dbReference type="InterPro" id="IPR000014">
    <property type="entry name" value="PAS"/>
</dbReference>
<dbReference type="SMART" id="SM00267">
    <property type="entry name" value="GGDEF"/>
    <property type="match status" value="1"/>
</dbReference>
<evidence type="ECO:0000256" key="2">
    <source>
        <dbReference type="SAM" id="Phobius"/>
    </source>
</evidence>
<feature type="region of interest" description="Disordered" evidence="1">
    <location>
        <begin position="1005"/>
        <end position="1056"/>
    </location>
</feature>
<dbReference type="InterPro" id="IPR029787">
    <property type="entry name" value="Nucleotide_cyclase"/>
</dbReference>
<dbReference type="InterPro" id="IPR035919">
    <property type="entry name" value="EAL_sf"/>
</dbReference>